<reference evidence="1" key="1">
    <citation type="submission" date="2021-01" db="UniProtKB">
        <authorList>
            <consortium name="EnsemblPlants"/>
        </authorList>
    </citation>
    <scope>IDENTIFICATION</scope>
</reference>
<dbReference type="GO" id="GO:0006629">
    <property type="term" value="P:lipid metabolic process"/>
    <property type="evidence" value="ECO:0007669"/>
    <property type="project" value="InterPro"/>
</dbReference>
<accession>A0A7N0SX33</accession>
<evidence type="ECO:0000313" key="1">
    <source>
        <dbReference type="EnsemblPlants" id="Kaladp0011s1011.1.v1.1"/>
    </source>
</evidence>
<dbReference type="PANTHER" id="PTHR46086">
    <property type="entry name" value="ALPHA/BETA-HYDROLASES SUPERFAMILY PROTEIN"/>
    <property type="match status" value="1"/>
</dbReference>
<dbReference type="InterPro" id="IPR044819">
    <property type="entry name" value="OBL-like"/>
</dbReference>
<dbReference type="AlphaFoldDB" id="A0A7N0SX33"/>
<keyword evidence="2" id="KW-1185">Reference proteome</keyword>
<protein>
    <submittedName>
        <fullName evidence="1">Uncharacterized protein</fullName>
    </submittedName>
</protein>
<organism evidence="1 2">
    <name type="scientific">Kalanchoe fedtschenkoi</name>
    <name type="common">Lavender scallops</name>
    <name type="synonym">South American air plant</name>
    <dbReference type="NCBI Taxonomy" id="63787"/>
    <lineage>
        <taxon>Eukaryota</taxon>
        <taxon>Viridiplantae</taxon>
        <taxon>Streptophyta</taxon>
        <taxon>Embryophyta</taxon>
        <taxon>Tracheophyta</taxon>
        <taxon>Spermatophyta</taxon>
        <taxon>Magnoliopsida</taxon>
        <taxon>eudicotyledons</taxon>
        <taxon>Gunneridae</taxon>
        <taxon>Pentapetalae</taxon>
        <taxon>Saxifragales</taxon>
        <taxon>Crassulaceae</taxon>
        <taxon>Kalanchoe</taxon>
    </lineage>
</organism>
<dbReference type="PANTHER" id="PTHR46086:SF17">
    <property type="entry name" value="ALPHA_BETA-HYDROLASES SUPERFAMILY PROTEIN"/>
    <property type="match status" value="1"/>
</dbReference>
<dbReference type="Proteomes" id="UP000594263">
    <property type="component" value="Unplaced"/>
</dbReference>
<dbReference type="Gramene" id="Kaladp0011s1011.1.v1.1">
    <property type="protein sequence ID" value="Kaladp0011s1011.1.v1.1"/>
    <property type="gene ID" value="Kaladp0011s1011.v1.1"/>
</dbReference>
<sequence>MNIVDLDETIRSEDGRYHPALAMMAAKAAYENKACIETIVKDRWKMDFLGSFDFWNVHHVNCRFTAIT</sequence>
<dbReference type="EnsemblPlants" id="Kaladp0011s1011.1.v1.1">
    <property type="protein sequence ID" value="Kaladp0011s1011.1.v1.1"/>
    <property type="gene ID" value="Kaladp0011s1011.v1.1"/>
</dbReference>
<evidence type="ECO:0000313" key="2">
    <source>
        <dbReference type="Proteomes" id="UP000594263"/>
    </source>
</evidence>
<dbReference type="GO" id="GO:0004806">
    <property type="term" value="F:triacylglycerol lipase activity"/>
    <property type="evidence" value="ECO:0007669"/>
    <property type="project" value="InterPro"/>
</dbReference>
<name>A0A7N0SX33_KALFE</name>
<proteinExistence type="predicted"/>